<keyword evidence="3" id="KW-1185">Reference proteome</keyword>
<accession>A0AAV2QEQ0</accession>
<feature type="region of interest" description="Disordered" evidence="1">
    <location>
        <begin position="307"/>
        <end position="326"/>
    </location>
</feature>
<feature type="region of interest" description="Disordered" evidence="1">
    <location>
        <begin position="1"/>
        <end position="30"/>
    </location>
</feature>
<evidence type="ECO:0000313" key="2">
    <source>
        <dbReference type="EMBL" id="CAL4079469.1"/>
    </source>
</evidence>
<evidence type="ECO:0000256" key="1">
    <source>
        <dbReference type="SAM" id="MobiDB-lite"/>
    </source>
</evidence>
<dbReference type="Proteomes" id="UP001497623">
    <property type="component" value="Unassembled WGS sequence"/>
</dbReference>
<protein>
    <submittedName>
        <fullName evidence="2">Uncharacterized protein</fullName>
    </submittedName>
</protein>
<dbReference type="EMBL" id="CAXKWB010005705">
    <property type="protein sequence ID" value="CAL4079469.1"/>
    <property type="molecule type" value="Genomic_DNA"/>
</dbReference>
<evidence type="ECO:0000313" key="3">
    <source>
        <dbReference type="Proteomes" id="UP001497623"/>
    </source>
</evidence>
<proteinExistence type="predicted"/>
<dbReference type="AlphaFoldDB" id="A0AAV2QEQ0"/>
<name>A0AAV2QEQ0_MEGNR</name>
<reference evidence="2 3" key="1">
    <citation type="submission" date="2024-05" db="EMBL/GenBank/DDBJ databases">
        <authorList>
            <person name="Wallberg A."/>
        </authorList>
    </citation>
    <scope>NUCLEOTIDE SEQUENCE [LARGE SCALE GENOMIC DNA]</scope>
</reference>
<comment type="caution">
    <text evidence="2">The sequence shown here is derived from an EMBL/GenBank/DDBJ whole genome shotgun (WGS) entry which is preliminary data.</text>
</comment>
<gene>
    <name evidence="2" type="ORF">MNOR_LOCUS11024</name>
</gene>
<organism evidence="2 3">
    <name type="scientific">Meganyctiphanes norvegica</name>
    <name type="common">Northern krill</name>
    <name type="synonym">Thysanopoda norvegica</name>
    <dbReference type="NCBI Taxonomy" id="48144"/>
    <lineage>
        <taxon>Eukaryota</taxon>
        <taxon>Metazoa</taxon>
        <taxon>Ecdysozoa</taxon>
        <taxon>Arthropoda</taxon>
        <taxon>Crustacea</taxon>
        <taxon>Multicrustacea</taxon>
        <taxon>Malacostraca</taxon>
        <taxon>Eumalacostraca</taxon>
        <taxon>Eucarida</taxon>
        <taxon>Euphausiacea</taxon>
        <taxon>Euphausiidae</taxon>
        <taxon>Meganyctiphanes</taxon>
    </lineage>
</organism>
<sequence>QCFTNMDAETFLNRDDSSTSTTNPHIPNGTELTCRYDSSTSSTNPHIPNGIELTCRYEIHDSDDSPNTKIPSISNGAETIFENKNHENDIKNNHIDNISVISEHPVYDQIYKSKQSDYQNVQSNSTCIQKSHNQIKNYNNSRYENPSFVSDNSENINFDDIELESLQENQEIHSLNVSENITVNSDKDIDLCENIENSKFKPIENYITLNERTDPNTLEMSQNIESVINLKRSNCSVSNEKYEVRTSSGIILNSNDNNVNETNLRNEKFFSTRKWSSKSVRFEKPRTEKYFSNSKWSSKSVRFEREPEHTLDRGMPGRASLPLPARRPSMAPGEIFRRLSRGVYLAKKMTRPIVEGVDEERLWTEAKALNRSALLVL</sequence>
<feature type="non-terminal residue" evidence="2">
    <location>
        <position position="1"/>
    </location>
</feature>